<comment type="similarity">
    <text evidence="2">Belongs to the TMEM175 family.</text>
</comment>
<evidence type="ECO:0000256" key="4">
    <source>
        <dbReference type="ARBA" id="ARBA00022538"/>
    </source>
</evidence>
<evidence type="ECO:0000313" key="15">
    <source>
        <dbReference type="Proteomes" id="UP000245449"/>
    </source>
</evidence>
<reference evidence="14 15" key="1">
    <citation type="submission" date="2018-04" db="EMBL/GenBank/DDBJ databases">
        <title>Flavobacterium sp. nov., isolated from glacier ice.</title>
        <authorList>
            <person name="Liu Q."/>
            <person name="Xin Y.-H."/>
        </authorList>
    </citation>
    <scope>NUCLEOTIDE SEQUENCE [LARGE SCALE GENOMIC DNA]</scope>
    <source>
        <strain evidence="14 15">RB1R5</strain>
    </source>
</reference>
<comment type="subcellular location">
    <subcellularLocation>
        <location evidence="1">Membrane</location>
        <topology evidence="1">Multi-pass membrane protein</topology>
    </subcellularLocation>
</comment>
<evidence type="ECO:0000256" key="6">
    <source>
        <dbReference type="ARBA" id="ARBA00022826"/>
    </source>
</evidence>
<comment type="catalytic activity">
    <reaction evidence="12">
        <text>K(+)(in) = K(+)(out)</text>
        <dbReference type="Rhea" id="RHEA:29463"/>
        <dbReference type="ChEBI" id="CHEBI:29103"/>
    </reaction>
</comment>
<keyword evidence="9" id="KW-0406">Ion transport</keyword>
<evidence type="ECO:0000313" key="14">
    <source>
        <dbReference type="EMBL" id="PWA07348.1"/>
    </source>
</evidence>
<evidence type="ECO:0000256" key="2">
    <source>
        <dbReference type="ARBA" id="ARBA00006920"/>
    </source>
</evidence>
<keyword evidence="3" id="KW-0813">Transport</keyword>
<feature type="transmembrane region" description="Helical" evidence="13">
    <location>
        <begin position="107"/>
        <end position="129"/>
    </location>
</feature>
<evidence type="ECO:0000256" key="7">
    <source>
        <dbReference type="ARBA" id="ARBA00022958"/>
    </source>
</evidence>
<proteinExistence type="inferred from homology"/>
<evidence type="ECO:0008006" key="16">
    <source>
        <dbReference type="Google" id="ProtNLM"/>
    </source>
</evidence>
<evidence type="ECO:0000256" key="5">
    <source>
        <dbReference type="ARBA" id="ARBA00022692"/>
    </source>
</evidence>
<evidence type="ECO:0000256" key="3">
    <source>
        <dbReference type="ARBA" id="ARBA00022448"/>
    </source>
</evidence>
<evidence type="ECO:0000256" key="10">
    <source>
        <dbReference type="ARBA" id="ARBA00023136"/>
    </source>
</evidence>
<dbReference type="GO" id="GO:0005267">
    <property type="term" value="F:potassium channel activity"/>
    <property type="evidence" value="ECO:0007669"/>
    <property type="project" value="UniProtKB-KW"/>
</dbReference>
<feature type="transmembrane region" description="Helical" evidence="13">
    <location>
        <begin position="75"/>
        <end position="95"/>
    </location>
</feature>
<keyword evidence="11" id="KW-0407">Ion channel</keyword>
<dbReference type="RefSeq" id="WP_116723494.1">
    <property type="nucleotide sequence ID" value="NZ_QCZI01000001.1"/>
</dbReference>
<evidence type="ECO:0000256" key="9">
    <source>
        <dbReference type="ARBA" id="ARBA00023065"/>
    </source>
</evidence>
<keyword evidence="5 13" id="KW-0812">Transmembrane</keyword>
<sequence>MEKNRIEAFTDGVYAIIITIMVLELKVPHNPTLDSFAAMWPVFVSYAVSFLFVGLNWASHHHLFQTVSKVDNKVLWINMLNLFILSLVPFATATMGENDFKAITVTIYATLLTVSILVYLLLVNQLCLLHGKDSSFSNTFKGHKKSYFSLGLNCVAIFLSLIDFPKTAFIILILTSLFWFVPNHLFEQNDN</sequence>
<dbReference type="EMBL" id="QCZI01000001">
    <property type="protein sequence ID" value="PWA07348.1"/>
    <property type="molecule type" value="Genomic_DNA"/>
</dbReference>
<dbReference type="PANTHER" id="PTHR31462:SF5">
    <property type="entry name" value="ENDOSOMAL_LYSOSOMAL PROTON CHANNEL TMEM175"/>
    <property type="match status" value="1"/>
</dbReference>
<evidence type="ECO:0000256" key="11">
    <source>
        <dbReference type="ARBA" id="ARBA00023303"/>
    </source>
</evidence>
<evidence type="ECO:0000256" key="13">
    <source>
        <dbReference type="SAM" id="Phobius"/>
    </source>
</evidence>
<keyword evidence="6" id="KW-0631">Potassium channel</keyword>
<name>A0A2U1JR94_9FLAO</name>
<comment type="caution">
    <text evidence="14">The sequence shown here is derived from an EMBL/GenBank/DDBJ whole genome shotgun (WGS) entry which is preliminary data.</text>
</comment>
<keyword evidence="7" id="KW-0630">Potassium</keyword>
<evidence type="ECO:0000256" key="8">
    <source>
        <dbReference type="ARBA" id="ARBA00022989"/>
    </source>
</evidence>
<keyword evidence="8 13" id="KW-1133">Transmembrane helix</keyword>
<feature type="transmembrane region" description="Helical" evidence="13">
    <location>
        <begin position="12"/>
        <end position="29"/>
    </location>
</feature>
<dbReference type="GO" id="GO:0016020">
    <property type="term" value="C:membrane"/>
    <property type="evidence" value="ECO:0007669"/>
    <property type="project" value="UniProtKB-SubCell"/>
</dbReference>
<accession>A0A2U1JR94</accession>
<gene>
    <name evidence="14" type="ORF">DB895_01100</name>
</gene>
<dbReference type="InterPro" id="IPR010617">
    <property type="entry name" value="TMEM175-like"/>
</dbReference>
<dbReference type="AlphaFoldDB" id="A0A2U1JR94"/>
<keyword evidence="15" id="KW-1185">Reference proteome</keyword>
<dbReference type="GO" id="GO:0015252">
    <property type="term" value="F:proton channel activity"/>
    <property type="evidence" value="ECO:0007669"/>
    <property type="project" value="InterPro"/>
</dbReference>
<organism evidence="14 15">
    <name type="scientific">Flavobacterium psychrotolerans</name>
    <dbReference type="NCBI Taxonomy" id="2169410"/>
    <lineage>
        <taxon>Bacteria</taxon>
        <taxon>Pseudomonadati</taxon>
        <taxon>Bacteroidota</taxon>
        <taxon>Flavobacteriia</taxon>
        <taxon>Flavobacteriales</taxon>
        <taxon>Flavobacteriaceae</taxon>
        <taxon>Flavobacterium</taxon>
    </lineage>
</organism>
<evidence type="ECO:0000256" key="1">
    <source>
        <dbReference type="ARBA" id="ARBA00004141"/>
    </source>
</evidence>
<dbReference type="PANTHER" id="PTHR31462">
    <property type="entry name" value="ENDOSOMAL/LYSOSOMAL POTASSIUM CHANNEL TMEM175"/>
    <property type="match status" value="1"/>
</dbReference>
<keyword evidence="4" id="KW-0633">Potassium transport</keyword>
<dbReference type="Pfam" id="PF06736">
    <property type="entry name" value="TMEM175"/>
    <property type="match status" value="1"/>
</dbReference>
<feature type="transmembrane region" description="Helical" evidence="13">
    <location>
        <begin position="150"/>
        <end position="181"/>
    </location>
</feature>
<dbReference type="OrthoDB" id="7626281at2"/>
<feature type="transmembrane region" description="Helical" evidence="13">
    <location>
        <begin position="35"/>
        <end position="55"/>
    </location>
</feature>
<dbReference type="Proteomes" id="UP000245449">
    <property type="component" value="Unassembled WGS sequence"/>
</dbReference>
<keyword evidence="10 13" id="KW-0472">Membrane</keyword>
<protein>
    <recommendedName>
        <fullName evidence="16">DUF1211 domain-containing protein</fullName>
    </recommendedName>
</protein>
<evidence type="ECO:0000256" key="12">
    <source>
        <dbReference type="ARBA" id="ARBA00034430"/>
    </source>
</evidence>